<comment type="caution">
    <text evidence="2">The sequence shown here is derived from an EMBL/GenBank/DDBJ whole genome shotgun (WGS) entry which is preliminary data.</text>
</comment>
<feature type="transmembrane region" description="Helical" evidence="1">
    <location>
        <begin position="6"/>
        <end position="32"/>
    </location>
</feature>
<evidence type="ECO:0000313" key="2">
    <source>
        <dbReference type="EMBL" id="POF63447.1"/>
    </source>
</evidence>
<proteinExistence type="predicted"/>
<gene>
    <name evidence="2" type="ORF">KMAL_08220</name>
</gene>
<keyword evidence="1" id="KW-1133">Transmembrane helix</keyword>
<dbReference type="AlphaFoldDB" id="A0A2S3W3P8"/>
<dbReference type="Proteomes" id="UP000237344">
    <property type="component" value="Unassembled WGS sequence"/>
</dbReference>
<evidence type="ECO:0000313" key="3">
    <source>
        <dbReference type="Proteomes" id="UP000237344"/>
    </source>
</evidence>
<reference evidence="2 3" key="1">
    <citation type="submission" date="2018-01" db="EMBL/GenBank/DDBJ databases">
        <title>Draft Genome Sequence of Komagataeibacter maltaceti LMG 1529, a Vinegar Producing Acetic Acid Bacterium Isolated from Malt Vinegar Brewery Acetifiers.</title>
        <authorList>
            <person name="Zhang Q."/>
            <person name="Hollensteiner J."/>
            <person name="Poehlein A."/>
            <person name="Daniel R."/>
        </authorList>
    </citation>
    <scope>NUCLEOTIDE SEQUENCE [LARGE SCALE GENOMIC DNA]</scope>
    <source>
        <strain evidence="2 3">LMG 1529</strain>
    </source>
</reference>
<sequence>MEKQGSRALLAAVIGMGVLLAVGSLVLVGVLVHRISHPRDSGTPDPAQVAAATGTQAVLPQDLGRLVLDEPAGTHVTSLARQGDTMLAVALTGGGADRVIIWDLAHNRIIGRLQVSP</sequence>
<protein>
    <submittedName>
        <fullName evidence="2">Uncharacterized protein</fullName>
    </submittedName>
</protein>
<dbReference type="EMBL" id="POTC01000007">
    <property type="protein sequence ID" value="POF63447.1"/>
    <property type="molecule type" value="Genomic_DNA"/>
</dbReference>
<accession>A0A2S3W3P8</accession>
<organism evidence="2 3">
    <name type="scientific">Novacetimonas maltaceti</name>
    <dbReference type="NCBI Taxonomy" id="1203393"/>
    <lineage>
        <taxon>Bacteria</taxon>
        <taxon>Pseudomonadati</taxon>
        <taxon>Pseudomonadota</taxon>
        <taxon>Alphaproteobacteria</taxon>
        <taxon>Acetobacterales</taxon>
        <taxon>Acetobacteraceae</taxon>
        <taxon>Novacetimonas</taxon>
    </lineage>
</organism>
<dbReference type="RefSeq" id="WP_110094555.1">
    <property type="nucleotide sequence ID" value="NZ_NKUE01000005.1"/>
</dbReference>
<keyword evidence="1" id="KW-0812">Transmembrane</keyword>
<keyword evidence="1" id="KW-0472">Membrane</keyword>
<dbReference type="OrthoDB" id="7284026at2"/>
<evidence type="ECO:0000256" key="1">
    <source>
        <dbReference type="SAM" id="Phobius"/>
    </source>
</evidence>
<name>A0A2S3W3P8_9PROT</name>
<keyword evidence="3" id="KW-1185">Reference proteome</keyword>